<feature type="compositionally biased region" description="Basic and acidic residues" evidence="6">
    <location>
        <begin position="153"/>
        <end position="170"/>
    </location>
</feature>
<feature type="region of interest" description="Disordered" evidence="6">
    <location>
        <begin position="44"/>
        <end position="86"/>
    </location>
</feature>
<feature type="compositionally biased region" description="Acidic residues" evidence="6">
    <location>
        <begin position="69"/>
        <end position="81"/>
    </location>
</feature>
<dbReference type="InterPro" id="IPR018972">
    <property type="entry name" value="Sas10_C_dom"/>
</dbReference>
<protein>
    <recommendedName>
        <fullName evidence="7">Sas10 C-terminal domain-containing protein</fullName>
    </recommendedName>
</protein>
<dbReference type="GO" id="GO:0000462">
    <property type="term" value="P:maturation of SSU-rRNA from tricistronic rRNA transcript (SSU-rRNA, 5.8S rRNA, LSU-rRNA)"/>
    <property type="evidence" value="ECO:0007669"/>
    <property type="project" value="TreeGrafter"/>
</dbReference>
<keyword evidence="9" id="KW-1185">Reference proteome</keyword>
<evidence type="ECO:0000256" key="2">
    <source>
        <dbReference type="ARBA" id="ARBA00010979"/>
    </source>
</evidence>
<feature type="domain" description="Sas10 C-terminal" evidence="7">
    <location>
        <begin position="591"/>
        <end position="663"/>
    </location>
</feature>
<evidence type="ECO:0000256" key="1">
    <source>
        <dbReference type="ARBA" id="ARBA00004123"/>
    </source>
</evidence>
<evidence type="ECO:0000313" key="8">
    <source>
        <dbReference type="EMBL" id="KAK9951144.1"/>
    </source>
</evidence>
<organism evidence="8 9">
    <name type="scientific">Rubus argutus</name>
    <name type="common">Southern blackberry</name>
    <dbReference type="NCBI Taxonomy" id="59490"/>
    <lineage>
        <taxon>Eukaryota</taxon>
        <taxon>Viridiplantae</taxon>
        <taxon>Streptophyta</taxon>
        <taxon>Embryophyta</taxon>
        <taxon>Tracheophyta</taxon>
        <taxon>Spermatophyta</taxon>
        <taxon>Magnoliopsida</taxon>
        <taxon>eudicotyledons</taxon>
        <taxon>Gunneridae</taxon>
        <taxon>Pentapetalae</taxon>
        <taxon>rosids</taxon>
        <taxon>fabids</taxon>
        <taxon>Rosales</taxon>
        <taxon>Rosaceae</taxon>
        <taxon>Rosoideae</taxon>
        <taxon>Rosoideae incertae sedis</taxon>
        <taxon>Rubus</taxon>
    </lineage>
</organism>
<dbReference type="PANTHER" id="PTHR13237:SF8">
    <property type="entry name" value="SOMETHING ABOUT SILENCING PROTEIN 10"/>
    <property type="match status" value="1"/>
</dbReference>
<keyword evidence="4" id="KW-0539">Nucleus</keyword>
<dbReference type="Proteomes" id="UP001457282">
    <property type="component" value="Unassembled WGS sequence"/>
</dbReference>
<gene>
    <name evidence="8" type="ORF">M0R45_006604</name>
</gene>
<feature type="compositionally biased region" description="Basic residues" evidence="6">
    <location>
        <begin position="618"/>
        <end position="640"/>
    </location>
</feature>
<name>A0AAW1YR85_RUBAR</name>
<feature type="region of interest" description="Disordered" evidence="6">
    <location>
        <begin position="1"/>
        <end position="26"/>
    </location>
</feature>
<dbReference type="EMBL" id="JBEDUW010000001">
    <property type="protein sequence ID" value="KAK9951144.1"/>
    <property type="molecule type" value="Genomic_DNA"/>
</dbReference>
<sequence>MGKRGKSERKGNEHPSKRKLHHKLDAVEDDMDDEVDAFIKQRDFVPLDVNEDVRESDEDNEQTVFDLQNVDDEDEEDDDDTRDTGFTAKIVRQQKFMRAKFGGVEDEMLDDEEDEQEQKPIWGGRRPGYHGGDNRDFEDKSSDDDSAEEEEKEAVRIQREKAKSSTREDFGLEDISENESDRELTFEEISVHGKSEKSLVGIEAEDDRDTAYEEVKKDLNALSKEEQMFVLNDSAPELVGLLAELNDALEELENRVNPILSKVRRGEVVMEGGMRYLEVKQLLLLAYSQAITFYLLLKSEGQQVRDHPVLGRLVEIKGLLDKMKQLDENLPSDLEEITNKYNEMEAVVKSVKKNASEACGPFAKEYRPQLVSLEPKEAAVSHDMTEMQKLESLKDNEKMGKRKRQNDEVGAQSMKMLKVRAALEEKLKRKGIFNSITPRTDIPQKLLKPLNGKLESYDDFDDDPVNVEGTNHGRESSLSARKVAQLVAANRNKSKVVSGDDDLPQRDDIGERRRKHELRVLAGAGIKSEDEAGENDTISDDGDVEMEDSEAEDSEDEFYKQAKQNRAAKLAAKAEIHSRSSTVPSLPETVDGKRHITYQMEKNRGLTRARKKLIKNPRKKYKLKHEKKIKNRKGQVRGIKKPIGPYGGETSGINPRISRSIRF</sequence>
<dbReference type="AlphaFoldDB" id="A0AAW1YR85"/>
<evidence type="ECO:0000259" key="7">
    <source>
        <dbReference type="Pfam" id="PF09368"/>
    </source>
</evidence>
<keyword evidence="5" id="KW-0175">Coiled coil</keyword>
<accession>A0AAW1YR85</accession>
<keyword evidence="3" id="KW-0597">Phosphoprotein</keyword>
<dbReference type="GO" id="GO:0032040">
    <property type="term" value="C:small-subunit processome"/>
    <property type="evidence" value="ECO:0007669"/>
    <property type="project" value="TreeGrafter"/>
</dbReference>
<feature type="region of interest" description="Disordered" evidence="6">
    <location>
        <begin position="103"/>
        <end position="183"/>
    </location>
</feature>
<proteinExistence type="inferred from homology"/>
<reference evidence="8 9" key="1">
    <citation type="journal article" date="2023" name="G3 (Bethesda)">
        <title>A chromosome-length genome assembly and annotation of blackberry (Rubus argutus, cv. 'Hillquist').</title>
        <authorList>
            <person name="Bruna T."/>
            <person name="Aryal R."/>
            <person name="Dudchenko O."/>
            <person name="Sargent D.J."/>
            <person name="Mead D."/>
            <person name="Buti M."/>
            <person name="Cavallini A."/>
            <person name="Hytonen T."/>
            <person name="Andres J."/>
            <person name="Pham M."/>
            <person name="Weisz D."/>
            <person name="Mascagni F."/>
            <person name="Usai G."/>
            <person name="Natali L."/>
            <person name="Bassil N."/>
            <person name="Fernandez G.E."/>
            <person name="Lomsadze A."/>
            <person name="Armour M."/>
            <person name="Olukolu B."/>
            <person name="Poorten T."/>
            <person name="Britton C."/>
            <person name="Davik J."/>
            <person name="Ashrafi H."/>
            <person name="Aiden E.L."/>
            <person name="Borodovsky M."/>
            <person name="Worthington M."/>
        </authorList>
    </citation>
    <scope>NUCLEOTIDE SEQUENCE [LARGE SCALE GENOMIC DNA]</scope>
    <source>
        <strain evidence="8">PI 553951</strain>
    </source>
</reference>
<dbReference type="InterPro" id="IPR007146">
    <property type="entry name" value="Sas10/Utp3/C1D"/>
</dbReference>
<feature type="region of interest" description="Disordered" evidence="6">
    <location>
        <begin position="491"/>
        <end position="565"/>
    </location>
</feature>
<evidence type="ECO:0000256" key="3">
    <source>
        <dbReference type="ARBA" id="ARBA00022553"/>
    </source>
</evidence>
<comment type="caution">
    <text evidence="8">The sequence shown here is derived from an EMBL/GenBank/DDBJ whole genome shotgun (WGS) entry which is preliminary data.</text>
</comment>
<evidence type="ECO:0000313" key="9">
    <source>
        <dbReference type="Proteomes" id="UP001457282"/>
    </source>
</evidence>
<feature type="compositionally biased region" description="Acidic residues" evidence="6">
    <location>
        <begin position="104"/>
        <end position="116"/>
    </location>
</feature>
<feature type="region of interest" description="Disordered" evidence="6">
    <location>
        <begin position="618"/>
        <end position="663"/>
    </location>
</feature>
<dbReference type="Pfam" id="PF09368">
    <property type="entry name" value="Sas10"/>
    <property type="match status" value="1"/>
</dbReference>
<feature type="compositionally biased region" description="Acidic residues" evidence="6">
    <location>
        <begin position="141"/>
        <end position="152"/>
    </location>
</feature>
<evidence type="ECO:0000256" key="6">
    <source>
        <dbReference type="SAM" id="MobiDB-lite"/>
    </source>
</evidence>
<dbReference type="PANTHER" id="PTHR13237">
    <property type="entry name" value="SOMETHING ABOUT SILENCING PROTEIN 10-RELATED"/>
    <property type="match status" value="1"/>
</dbReference>
<dbReference type="Pfam" id="PF04000">
    <property type="entry name" value="Sas10_Utp3"/>
    <property type="match status" value="1"/>
</dbReference>
<comment type="similarity">
    <text evidence="2">Belongs to the SAS10 family.</text>
</comment>
<feature type="coiled-coil region" evidence="5">
    <location>
        <begin position="235"/>
        <end position="262"/>
    </location>
</feature>
<comment type="subcellular location">
    <subcellularLocation>
        <location evidence="1">Nucleus</location>
    </subcellularLocation>
</comment>
<evidence type="ECO:0000256" key="5">
    <source>
        <dbReference type="SAM" id="Coils"/>
    </source>
</evidence>
<feature type="compositionally biased region" description="Acidic residues" evidence="6">
    <location>
        <begin position="531"/>
        <end position="556"/>
    </location>
</feature>
<evidence type="ECO:0000256" key="4">
    <source>
        <dbReference type="ARBA" id="ARBA00023242"/>
    </source>
</evidence>